<evidence type="ECO:0000259" key="2">
    <source>
        <dbReference type="SMART" id="SM00014"/>
    </source>
</evidence>
<dbReference type="InterPro" id="IPR000326">
    <property type="entry name" value="PAP2/HPO"/>
</dbReference>
<feature type="transmembrane region" description="Helical" evidence="1">
    <location>
        <begin position="198"/>
        <end position="215"/>
    </location>
</feature>
<accession>A0ABU1A4I9</accession>
<evidence type="ECO:0000313" key="4">
    <source>
        <dbReference type="Proteomes" id="UP001230915"/>
    </source>
</evidence>
<evidence type="ECO:0000256" key="1">
    <source>
        <dbReference type="SAM" id="Phobius"/>
    </source>
</evidence>
<gene>
    <name evidence="3" type="ORF">RBU60_13645</name>
</gene>
<feature type="transmembrane region" description="Helical" evidence="1">
    <location>
        <begin position="167"/>
        <end position="186"/>
    </location>
</feature>
<comment type="caution">
    <text evidence="3">The sequence shown here is derived from an EMBL/GenBank/DDBJ whole genome shotgun (WGS) entry which is preliminary data.</text>
</comment>
<dbReference type="Pfam" id="PF01569">
    <property type="entry name" value="PAP2"/>
    <property type="match status" value="1"/>
</dbReference>
<dbReference type="Gene3D" id="1.20.144.10">
    <property type="entry name" value="Phosphatidic acid phosphatase type 2/haloperoxidase"/>
    <property type="match status" value="1"/>
</dbReference>
<feature type="transmembrane region" description="Helical" evidence="1">
    <location>
        <begin position="119"/>
        <end position="140"/>
    </location>
</feature>
<dbReference type="InterPro" id="IPR036938">
    <property type="entry name" value="PAP2/HPO_sf"/>
</dbReference>
<protein>
    <submittedName>
        <fullName evidence="3">Phosphatase PAP2 family protein</fullName>
    </submittedName>
</protein>
<feature type="transmembrane region" description="Helical" evidence="1">
    <location>
        <begin position="87"/>
        <end position="107"/>
    </location>
</feature>
<sequence length="275" mass="30142">MKNISILSIFVLFSLTTVAQKSVSPYKWDWIRDGIWTGAAIAGTVGGYSLIINKDDITETELAEIVANKDDINFMDRWLEGNYSEDAITHSYIPFGVAFAAPALLLFDDKINDDAALVMGLYLESLSTTAALYTITAGLVNRSRPYVYNEGEIVLGKRLKNNGQRSFYSGHVAATASASFLTAKVFNDYHPDSPALPYVWAGAAILPASVGYFRIKAGQHFLTDVLLGYALGAGAGILIPELHKTKNEKIDVYPTSGINDFTGDRYSGMTFRYTF</sequence>
<feature type="transmembrane region" description="Helical" evidence="1">
    <location>
        <begin position="221"/>
        <end position="239"/>
    </location>
</feature>
<dbReference type="EMBL" id="JAVHUL010000057">
    <property type="protein sequence ID" value="MDQ7918617.1"/>
    <property type="molecule type" value="Genomic_DNA"/>
</dbReference>
<keyword evidence="4" id="KW-1185">Reference proteome</keyword>
<dbReference type="Proteomes" id="UP001230915">
    <property type="component" value="Unassembled WGS sequence"/>
</dbReference>
<organism evidence="3 4">
    <name type="scientific">Mesonia profundi</name>
    <dbReference type="NCBI Taxonomy" id="3070998"/>
    <lineage>
        <taxon>Bacteria</taxon>
        <taxon>Pseudomonadati</taxon>
        <taxon>Bacteroidota</taxon>
        <taxon>Flavobacteriia</taxon>
        <taxon>Flavobacteriales</taxon>
        <taxon>Flavobacteriaceae</taxon>
        <taxon>Mesonia</taxon>
    </lineage>
</organism>
<evidence type="ECO:0000313" key="3">
    <source>
        <dbReference type="EMBL" id="MDQ7918617.1"/>
    </source>
</evidence>
<keyword evidence="1" id="KW-1133">Transmembrane helix</keyword>
<keyword evidence="1" id="KW-0812">Transmembrane</keyword>
<dbReference type="SUPFAM" id="SSF48317">
    <property type="entry name" value="Acid phosphatase/Vanadium-dependent haloperoxidase"/>
    <property type="match status" value="1"/>
</dbReference>
<dbReference type="RefSeq" id="WP_308865617.1">
    <property type="nucleotide sequence ID" value="NZ_JAVHUL010000057.1"/>
</dbReference>
<dbReference type="SMART" id="SM00014">
    <property type="entry name" value="acidPPc"/>
    <property type="match status" value="1"/>
</dbReference>
<proteinExistence type="predicted"/>
<feature type="domain" description="Phosphatidic acid phosphatase type 2/haloperoxidase" evidence="2">
    <location>
        <begin position="117"/>
        <end position="240"/>
    </location>
</feature>
<keyword evidence="1" id="KW-0472">Membrane</keyword>
<reference evidence="3 4" key="1">
    <citation type="submission" date="2023-08" db="EMBL/GenBank/DDBJ databases">
        <title>Mesonia sp. MT50, isolated from deep-sea sediment of the Mariana Trench.</title>
        <authorList>
            <person name="Fu H."/>
        </authorList>
    </citation>
    <scope>NUCLEOTIDE SEQUENCE [LARGE SCALE GENOMIC DNA]</scope>
    <source>
        <strain evidence="3 4">MT50</strain>
    </source>
</reference>
<name>A0ABU1A4I9_9FLAO</name>